<comment type="caution">
    <text evidence="1">The sequence shown here is derived from an EMBL/GenBank/DDBJ whole genome shotgun (WGS) entry which is preliminary data.</text>
</comment>
<reference evidence="1 2" key="1">
    <citation type="journal article" date="2018" name="Sci. Rep.">
        <title>Comparative analysis of the Pocillopora damicornis genome highlights role of immune system in coral evolution.</title>
        <authorList>
            <person name="Cunning R."/>
            <person name="Bay R.A."/>
            <person name="Gillette P."/>
            <person name="Baker A.C."/>
            <person name="Traylor-Knowles N."/>
        </authorList>
    </citation>
    <scope>NUCLEOTIDE SEQUENCE [LARGE SCALE GENOMIC DNA]</scope>
    <source>
        <strain evidence="1">RSMAS</strain>
        <tissue evidence="1">Whole animal</tissue>
    </source>
</reference>
<dbReference type="AlphaFoldDB" id="A0A3M6T6R0"/>
<dbReference type="EMBL" id="RCHS01004190">
    <property type="protein sequence ID" value="RMX37115.1"/>
    <property type="molecule type" value="Genomic_DNA"/>
</dbReference>
<evidence type="ECO:0000313" key="1">
    <source>
        <dbReference type="EMBL" id="RMX37115.1"/>
    </source>
</evidence>
<accession>A0A3M6T6R0</accession>
<gene>
    <name evidence="1" type="ORF">pdam_00022459</name>
</gene>
<name>A0A3M6T6R0_POCDA</name>
<evidence type="ECO:0000313" key="2">
    <source>
        <dbReference type="Proteomes" id="UP000275408"/>
    </source>
</evidence>
<dbReference type="Proteomes" id="UP000275408">
    <property type="component" value="Unassembled WGS sequence"/>
</dbReference>
<keyword evidence="2" id="KW-1185">Reference proteome</keyword>
<proteinExistence type="predicted"/>
<organism evidence="1 2">
    <name type="scientific">Pocillopora damicornis</name>
    <name type="common">Cauliflower coral</name>
    <name type="synonym">Millepora damicornis</name>
    <dbReference type="NCBI Taxonomy" id="46731"/>
    <lineage>
        <taxon>Eukaryota</taxon>
        <taxon>Metazoa</taxon>
        <taxon>Cnidaria</taxon>
        <taxon>Anthozoa</taxon>
        <taxon>Hexacorallia</taxon>
        <taxon>Scleractinia</taxon>
        <taxon>Astrocoeniina</taxon>
        <taxon>Pocilloporidae</taxon>
        <taxon>Pocillopora</taxon>
    </lineage>
</organism>
<sequence length="77" mass="8425">MINTPWPYRKKVSQPTVPCLSGRNIHANGDLDASGVYWIRSAGSLASPQGYCDQSAVGRKFIDQSNKVIMNAKCLVI</sequence>
<protein>
    <submittedName>
        <fullName evidence="1">Uncharacterized protein</fullName>
    </submittedName>
</protein>